<evidence type="ECO:0000313" key="2">
    <source>
        <dbReference type="EMBL" id="CAH0387971.1"/>
    </source>
</evidence>
<feature type="compositionally biased region" description="Basic residues" evidence="1">
    <location>
        <begin position="373"/>
        <end position="383"/>
    </location>
</feature>
<evidence type="ECO:0000313" key="3">
    <source>
        <dbReference type="Proteomes" id="UP001152759"/>
    </source>
</evidence>
<protein>
    <submittedName>
        <fullName evidence="2">Uncharacterized protein</fullName>
    </submittedName>
</protein>
<organism evidence="2 3">
    <name type="scientific">Bemisia tabaci</name>
    <name type="common">Sweetpotato whitefly</name>
    <name type="synonym">Aleurodes tabaci</name>
    <dbReference type="NCBI Taxonomy" id="7038"/>
    <lineage>
        <taxon>Eukaryota</taxon>
        <taxon>Metazoa</taxon>
        <taxon>Ecdysozoa</taxon>
        <taxon>Arthropoda</taxon>
        <taxon>Hexapoda</taxon>
        <taxon>Insecta</taxon>
        <taxon>Pterygota</taxon>
        <taxon>Neoptera</taxon>
        <taxon>Paraneoptera</taxon>
        <taxon>Hemiptera</taxon>
        <taxon>Sternorrhyncha</taxon>
        <taxon>Aleyrodoidea</taxon>
        <taxon>Aleyrodidae</taxon>
        <taxon>Aleyrodinae</taxon>
        <taxon>Bemisia</taxon>
    </lineage>
</organism>
<proteinExistence type="predicted"/>
<feature type="compositionally biased region" description="Acidic residues" evidence="1">
    <location>
        <begin position="112"/>
        <end position="129"/>
    </location>
</feature>
<accession>A0A9P0ABC8</accession>
<feature type="compositionally biased region" description="Basic residues" evidence="1">
    <location>
        <begin position="97"/>
        <end position="108"/>
    </location>
</feature>
<dbReference type="Proteomes" id="UP001152759">
    <property type="component" value="Chromosome 4"/>
</dbReference>
<feature type="compositionally biased region" description="Low complexity" evidence="1">
    <location>
        <begin position="345"/>
        <end position="354"/>
    </location>
</feature>
<feature type="region of interest" description="Disordered" evidence="1">
    <location>
        <begin position="43"/>
        <end position="130"/>
    </location>
</feature>
<reference evidence="2" key="1">
    <citation type="submission" date="2021-12" db="EMBL/GenBank/DDBJ databases">
        <authorList>
            <person name="King R."/>
        </authorList>
    </citation>
    <scope>NUCLEOTIDE SEQUENCE</scope>
</reference>
<feature type="compositionally biased region" description="Polar residues" evidence="1">
    <location>
        <begin position="322"/>
        <end position="335"/>
    </location>
</feature>
<gene>
    <name evidence="2" type="ORF">BEMITA_LOCUS6924</name>
</gene>
<feature type="compositionally biased region" description="Acidic residues" evidence="1">
    <location>
        <begin position="387"/>
        <end position="396"/>
    </location>
</feature>
<name>A0A9P0ABC8_BEMTA</name>
<keyword evidence="3" id="KW-1185">Reference proteome</keyword>
<dbReference type="AlphaFoldDB" id="A0A9P0ABC8"/>
<dbReference type="EMBL" id="OU963865">
    <property type="protein sequence ID" value="CAH0387971.1"/>
    <property type="molecule type" value="Genomic_DNA"/>
</dbReference>
<feature type="region of interest" description="Disordered" evidence="1">
    <location>
        <begin position="322"/>
        <end position="400"/>
    </location>
</feature>
<sequence length="506" mass="56038">MEHRTLVHDRTFFPVVPASGSNDRIAPVERISMKQNYVQDWVSSQNTQATDTNPNPVTSPPSGRNVVDKKSKSRPPKAPSSWKPFTLPPSTAGVRAAQKRVKGKRGKRLKEEGDEPEEVEPTDPSDDVVDSPLTVDGIFIYQDNPCKNYKENQFIPTLSNYHRKVGCRHIARRIKTYSLLRPGGLPNCPDPGPGRCFAFDKHVGRCYLLVNKTQPRNVRKFVLANNCFYSPPILPPSNIIPPAVATPPLAPPPVPVVFPGIKAERNLFLQIHWSVPFCRQNRDSNPGPIDLESDALSTGPTWAAITNLRFCLLKDEWVSSENVTAPDSASPQSDPNVVDKKSKSPKSGWGSFKPFGRPAKTEGTRVGVVRPDKGRRKKLHKKAKEPEEVEEDEPNDDIVNSPLTVDGISIYVKNPCRKYKENHVPLLKKPKNYKRKKGCKHAANHVKDYIQATGRTLPNCPDPGPGRCFQVSSVRLSGPPSAEINQATSAACGLIVEIVSLPGRHR</sequence>
<evidence type="ECO:0000256" key="1">
    <source>
        <dbReference type="SAM" id="MobiDB-lite"/>
    </source>
</evidence>
<feature type="compositionally biased region" description="Polar residues" evidence="1">
    <location>
        <begin position="43"/>
        <end position="62"/>
    </location>
</feature>